<feature type="domain" description="ABC transporter" evidence="4">
    <location>
        <begin position="18"/>
        <end position="222"/>
    </location>
</feature>
<comment type="caution">
    <text evidence="5">The sequence shown here is derived from an EMBL/GenBank/DDBJ whole genome shotgun (WGS) entry which is preliminary data.</text>
</comment>
<keyword evidence="2 5" id="KW-0067">ATP-binding</keyword>
<evidence type="ECO:0000313" key="6">
    <source>
        <dbReference type="Proteomes" id="UP000006241"/>
    </source>
</evidence>
<keyword evidence="3" id="KW-1278">Translocase</keyword>
<dbReference type="SUPFAM" id="SSF52540">
    <property type="entry name" value="P-loop containing nucleoside triphosphate hydrolases"/>
    <property type="match status" value="1"/>
</dbReference>
<dbReference type="Proteomes" id="UP000006241">
    <property type="component" value="Unassembled WGS sequence"/>
</dbReference>
<dbReference type="EMBL" id="ACHB01000062">
    <property type="protein sequence ID" value="EEI91774.1"/>
    <property type="molecule type" value="Genomic_DNA"/>
</dbReference>
<sequence length="224" mass="24643">MQLNCIIKFLSPMVHHILTAKDLSFRYKNGTALTFPEVEINKGQHTLLLGDSGSGKTTLLQLLGGLSLPSTGSVVLNGQSLYDLKGSALDAFRAQHIGFIFQEAHLLKNLTLLENIKIAQSLAKLPVNEKAILTMLEQLQLSDRTKSYPNQLSRGQLQRAAIARALINTPSLLIADEPTAALDDTNTARVMELLLGIADQYGSTLLIATHDKRIKDRFLHTYNL</sequence>
<dbReference type="GO" id="GO:0005524">
    <property type="term" value="F:ATP binding"/>
    <property type="evidence" value="ECO:0007669"/>
    <property type="project" value="UniProtKB-KW"/>
</dbReference>
<keyword evidence="1" id="KW-0547">Nucleotide-binding</keyword>
<dbReference type="GO" id="GO:0016887">
    <property type="term" value="F:ATP hydrolysis activity"/>
    <property type="evidence" value="ECO:0007669"/>
    <property type="project" value="InterPro"/>
</dbReference>
<dbReference type="PANTHER" id="PTHR42798:SF2">
    <property type="entry name" value="ABC TRANSPORTER ATP-BINDING PROTEIN MG467-RELATED"/>
    <property type="match status" value="1"/>
</dbReference>
<dbReference type="InterPro" id="IPR003439">
    <property type="entry name" value="ABC_transporter-like_ATP-bd"/>
</dbReference>
<protein>
    <submittedName>
        <fullName evidence="5">ABC transporter, ATP-binding protein</fullName>
    </submittedName>
</protein>
<dbReference type="Gene3D" id="3.40.50.300">
    <property type="entry name" value="P-loop containing nucleotide triphosphate hydrolases"/>
    <property type="match status" value="1"/>
</dbReference>
<name>C2FZ65_SPHSI</name>
<dbReference type="HOGENOM" id="CLU_000604_1_22_10"/>
<dbReference type="PANTHER" id="PTHR42798">
    <property type="entry name" value="LIPOPROTEIN-RELEASING SYSTEM ATP-BINDING PROTEIN LOLD"/>
    <property type="match status" value="1"/>
</dbReference>
<dbReference type="Pfam" id="PF00005">
    <property type="entry name" value="ABC_tran"/>
    <property type="match status" value="1"/>
</dbReference>
<accession>C2FZ65</accession>
<evidence type="ECO:0000259" key="4">
    <source>
        <dbReference type="PROSITE" id="PS50893"/>
    </source>
</evidence>
<evidence type="ECO:0000313" key="5">
    <source>
        <dbReference type="EMBL" id="EEI91774.1"/>
    </source>
</evidence>
<evidence type="ECO:0000256" key="1">
    <source>
        <dbReference type="ARBA" id="ARBA00022741"/>
    </source>
</evidence>
<proteinExistence type="predicted"/>
<reference evidence="5 6" key="1">
    <citation type="submission" date="2009-01" db="EMBL/GenBank/DDBJ databases">
        <authorList>
            <person name="Qin X."/>
            <person name="Bachman B."/>
            <person name="Battles P."/>
            <person name="Bell A."/>
            <person name="Bess C."/>
            <person name="Bickham C."/>
            <person name="Chaboub L."/>
            <person name="Chen D."/>
            <person name="Coyle M."/>
            <person name="Deiros D.R."/>
            <person name="Dinh H."/>
            <person name="Forbes L."/>
            <person name="Fowler G."/>
            <person name="Francisco L."/>
            <person name="Fu Q."/>
            <person name="Gubbala S."/>
            <person name="Hale W."/>
            <person name="Han Y."/>
            <person name="Hemphill L."/>
            <person name="Highlander S.K."/>
            <person name="Hirani K."/>
            <person name="Hogues M."/>
            <person name="Jackson L."/>
            <person name="Jakkamsetti A."/>
            <person name="Javaid M."/>
            <person name="Jiang H."/>
            <person name="Korchina V."/>
            <person name="Kovar C."/>
            <person name="Lara F."/>
            <person name="Lee S."/>
            <person name="Mata R."/>
            <person name="Mathew T."/>
            <person name="Moen C."/>
            <person name="Morales K."/>
            <person name="Munidasa M."/>
            <person name="Nazareth L."/>
            <person name="Ngo R."/>
            <person name="Nguyen L."/>
            <person name="Okwuonu G."/>
            <person name="Ongeri F."/>
            <person name="Patil S."/>
            <person name="Petrosino J."/>
            <person name="Pham C."/>
            <person name="Pham P."/>
            <person name="Pu L.-L."/>
            <person name="Puazo M."/>
            <person name="Raj R."/>
            <person name="Reid J."/>
            <person name="Rouhana J."/>
            <person name="Saada N."/>
            <person name="Shang Y."/>
            <person name="Simmons D."/>
            <person name="Thornton R."/>
            <person name="Warren J."/>
            <person name="Weissenberger G."/>
            <person name="Zhang J."/>
            <person name="Zhang L."/>
            <person name="Zhou C."/>
            <person name="Zhu D."/>
            <person name="Muzny D."/>
            <person name="Worley K."/>
            <person name="Gibbs R."/>
        </authorList>
    </citation>
    <scope>NUCLEOTIDE SEQUENCE [LARGE SCALE GENOMIC DNA]</scope>
    <source>
        <strain evidence="5 6">ATCC 33300</strain>
    </source>
</reference>
<dbReference type="PROSITE" id="PS50893">
    <property type="entry name" value="ABC_TRANSPORTER_2"/>
    <property type="match status" value="1"/>
</dbReference>
<gene>
    <name evidence="5" type="ORF">HMPREF0765_2621</name>
</gene>
<dbReference type="SMART" id="SM00382">
    <property type="entry name" value="AAA"/>
    <property type="match status" value="1"/>
</dbReference>
<dbReference type="InterPro" id="IPR003593">
    <property type="entry name" value="AAA+_ATPase"/>
</dbReference>
<dbReference type="AlphaFoldDB" id="C2FZ65"/>
<evidence type="ECO:0000256" key="3">
    <source>
        <dbReference type="ARBA" id="ARBA00022967"/>
    </source>
</evidence>
<dbReference type="InterPro" id="IPR027417">
    <property type="entry name" value="P-loop_NTPase"/>
</dbReference>
<organism evidence="5 6">
    <name type="scientific">Sphingobacterium spiritivorum ATCC 33300</name>
    <dbReference type="NCBI Taxonomy" id="525372"/>
    <lineage>
        <taxon>Bacteria</taxon>
        <taxon>Pseudomonadati</taxon>
        <taxon>Bacteroidota</taxon>
        <taxon>Sphingobacteriia</taxon>
        <taxon>Sphingobacteriales</taxon>
        <taxon>Sphingobacteriaceae</taxon>
        <taxon>Sphingobacterium</taxon>
    </lineage>
</organism>
<evidence type="ECO:0000256" key="2">
    <source>
        <dbReference type="ARBA" id="ARBA00022840"/>
    </source>
</evidence>